<dbReference type="InterPro" id="IPR003018">
    <property type="entry name" value="GAF"/>
</dbReference>
<keyword evidence="7" id="KW-0067">ATP-binding</keyword>
<dbReference type="SMART" id="SM00387">
    <property type="entry name" value="HATPase_c"/>
    <property type="match status" value="1"/>
</dbReference>
<dbReference type="SUPFAM" id="SSF55781">
    <property type="entry name" value="GAF domain-like"/>
    <property type="match status" value="1"/>
</dbReference>
<dbReference type="CDD" id="cd00082">
    <property type="entry name" value="HisKA"/>
    <property type="match status" value="1"/>
</dbReference>
<dbReference type="PROSITE" id="PS50109">
    <property type="entry name" value="HIS_KIN"/>
    <property type="match status" value="1"/>
</dbReference>
<dbReference type="Gene3D" id="1.10.287.130">
    <property type="match status" value="1"/>
</dbReference>
<dbReference type="InterPro" id="IPR029016">
    <property type="entry name" value="GAF-like_dom_sf"/>
</dbReference>
<accession>A0A6J7KXV4</accession>
<comment type="catalytic activity">
    <reaction evidence="1">
        <text>ATP + protein L-histidine = ADP + protein N-phospho-L-histidine.</text>
        <dbReference type="EC" id="2.7.13.3"/>
    </reaction>
</comment>
<keyword evidence="4" id="KW-0808">Transferase</keyword>
<dbReference type="PANTHER" id="PTHR42878:SF7">
    <property type="entry name" value="SENSOR HISTIDINE KINASE GLRK"/>
    <property type="match status" value="1"/>
</dbReference>
<dbReference type="Gene3D" id="3.30.565.10">
    <property type="entry name" value="Histidine kinase-like ATPase, C-terminal domain"/>
    <property type="match status" value="1"/>
</dbReference>
<dbReference type="InterPro" id="IPR003661">
    <property type="entry name" value="HisK_dim/P_dom"/>
</dbReference>
<dbReference type="SUPFAM" id="SSF47384">
    <property type="entry name" value="Homodimeric domain of signal transducing histidine kinase"/>
    <property type="match status" value="1"/>
</dbReference>
<evidence type="ECO:0000256" key="1">
    <source>
        <dbReference type="ARBA" id="ARBA00000085"/>
    </source>
</evidence>
<dbReference type="Pfam" id="PF01590">
    <property type="entry name" value="GAF"/>
    <property type="match status" value="1"/>
</dbReference>
<name>A0A6J7KXV4_9ZZZZ</name>
<keyword evidence="6" id="KW-0418">Kinase</keyword>
<keyword evidence="3" id="KW-0597">Phosphoprotein</keyword>
<proteinExistence type="predicted"/>
<feature type="domain" description="Histidine kinase" evidence="9">
    <location>
        <begin position="186"/>
        <end position="392"/>
    </location>
</feature>
<evidence type="ECO:0000259" key="9">
    <source>
        <dbReference type="PROSITE" id="PS50109"/>
    </source>
</evidence>
<dbReference type="Pfam" id="PF00512">
    <property type="entry name" value="HisKA"/>
    <property type="match status" value="1"/>
</dbReference>
<dbReference type="InterPro" id="IPR036890">
    <property type="entry name" value="HATPase_C_sf"/>
</dbReference>
<evidence type="ECO:0000256" key="5">
    <source>
        <dbReference type="ARBA" id="ARBA00022741"/>
    </source>
</evidence>
<dbReference type="Gene3D" id="3.30.450.40">
    <property type="match status" value="1"/>
</dbReference>
<dbReference type="AlphaFoldDB" id="A0A6J7KXV4"/>
<dbReference type="EC" id="2.7.13.3" evidence="2"/>
<dbReference type="InterPro" id="IPR004358">
    <property type="entry name" value="Sig_transdc_His_kin-like_C"/>
</dbReference>
<dbReference type="PRINTS" id="PR00344">
    <property type="entry name" value="BCTRLSENSOR"/>
</dbReference>
<protein>
    <recommendedName>
        <fullName evidence="2">histidine kinase</fullName>
        <ecNumber evidence="2">2.7.13.3</ecNumber>
    </recommendedName>
</protein>
<keyword evidence="5" id="KW-0547">Nucleotide-binding</keyword>
<dbReference type="InterPro" id="IPR050351">
    <property type="entry name" value="BphY/WalK/GraS-like"/>
</dbReference>
<sequence length="394" mass="42284">MTARSDTDARRERVLAAYDALDRPPRRELDALVELAARVAGVPFAAVNLFTADTQHQVATTGFEGQDSAREDALCRVVVESGQSVMVEDAGRDARFAHSPWTTGEVGDVKFYGSHPLTTPSGVVIGTLCVFDSATHEVDDEAARGLAQLADRVVDVLELELASRRLREVNARLATSNERLTHFAGQVSHDLKNPLTSISLSLESLELEVTDPYHVDTVARARRGVERMNEMIGGLLDFAAQGAAPGDDLVDLDAELDAALDDLAGRVDRGHVAVGTLPTVRGDGPQLRSVLMNLVDNAAKFSPAGAAPDIEVDARALDKHHRVEVRDRGRGIPADQHERIFAPLARLDKTVDGSGIGLATCRRIVEAHGGSMGVEDRSGGGSVFWFELPAPDRA</sequence>
<evidence type="ECO:0000256" key="4">
    <source>
        <dbReference type="ARBA" id="ARBA00022679"/>
    </source>
</evidence>
<evidence type="ECO:0000256" key="2">
    <source>
        <dbReference type="ARBA" id="ARBA00012438"/>
    </source>
</evidence>
<evidence type="ECO:0000256" key="3">
    <source>
        <dbReference type="ARBA" id="ARBA00022553"/>
    </source>
</evidence>
<reference evidence="10" key="1">
    <citation type="submission" date="2020-05" db="EMBL/GenBank/DDBJ databases">
        <authorList>
            <person name="Chiriac C."/>
            <person name="Salcher M."/>
            <person name="Ghai R."/>
            <person name="Kavagutti S V."/>
        </authorList>
    </citation>
    <scope>NUCLEOTIDE SEQUENCE</scope>
</reference>
<dbReference type="GO" id="GO:0000156">
    <property type="term" value="F:phosphorelay response regulator activity"/>
    <property type="evidence" value="ECO:0007669"/>
    <property type="project" value="TreeGrafter"/>
</dbReference>
<dbReference type="PANTHER" id="PTHR42878">
    <property type="entry name" value="TWO-COMPONENT HISTIDINE KINASE"/>
    <property type="match status" value="1"/>
</dbReference>
<dbReference type="InterPro" id="IPR036097">
    <property type="entry name" value="HisK_dim/P_sf"/>
</dbReference>
<evidence type="ECO:0000256" key="7">
    <source>
        <dbReference type="ARBA" id="ARBA00022840"/>
    </source>
</evidence>
<evidence type="ECO:0000313" key="10">
    <source>
        <dbReference type="EMBL" id="CAB4960501.1"/>
    </source>
</evidence>
<dbReference type="GO" id="GO:0005524">
    <property type="term" value="F:ATP binding"/>
    <property type="evidence" value="ECO:0007669"/>
    <property type="project" value="UniProtKB-KW"/>
</dbReference>
<dbReference type="GO" id="GO:0007234">
    <property type="term" value="P:osmosensory signaling via phosphorelay pathway"/>
    <property type="evidence" value="ECO:0007669"/>
    <property type="project" value="TreeGrafter"/>
</dbReference>
<dbReference type="SUPFAM" id="SSF55874">
    <property type="entry name" value="ATPase domain of HSP90 chaperone/DNA topoisomerase II/histidine kinase"/>
    <property type="match status" value="1"/>
</dbReference>
<dbReference type="GO" id="GO:0030295">
    <property type="term" value="F:protein kinase activator activity"/>
    <property type="evidence" value="ECO:0007669"/>
    <property type="project" value="TreeGrafter"/>
</dbReference>
<evidence type="ECO:0000256" key="6">
    <source>
        <dbReference type="ARBA" id="ARBA00022777"/>
    </source>
</evidence>
<dbReference type="InterPro" id="IPR005467">
    <property type="entry name" value="His_kinase_dom"/>
</dbReference>
<dbReference type="Pfam" id="PF02518">
    <property type="entry name" value="HATPase_c"/>
    <property type="match status" value="1"/>
</dbReference>
<dbReference type="InterPro" id="IPR003594">
    <property type="entry name" value="HATPase_dom"/>
</dbReference>
<dbReference type="EMBL" id="CAFBMW010000035">
    <property type="protein sequence ID" value="CAB4960501.1"/>
    <property type="molecule type" value="Genomic_DNA"/>
</dbReference>
<dbReference type="SMART" id="SM00388">
    <property type="entry name" value="HisKA"/>
    <property type="match status" value="1"/>
</dbReference>
<keyword evidence="8" id="KW-0902">Two-component regulatory system</keyword>
<gene>
    <name evidence="10" type="ORF">UFOPK3662_03198</name>
</gene>
<dbReference type="GO" id="GO:0000155">
    <property type="term" value="F:phosphorelay sensor kinase activity"/>
    <property type="evidence" value="ECO:0007669"/>
    <property type="project" value="InterPro"/>
</dbReference>
<dbReference type="SMART" id="SM00065">
    <property type="entry name" value="GAF"/>
    <property type="match status" value="1"/>
</dbReference>
<organism evidence="10">
    <name type="scientific">freshwater metagenome</name>
    <dbReference type="NCBI Taxonomy" id="449393"/>
    <lineage>
        <taxon>unclassified sequences</taxon>
        <taxon>metagenomes</taxon>
        <taxon>ecological metagenomes</taxon>
    </lineage>
</organism>
<evidence type="ECO:0000256" key="8">
    <source>
        <dbReference type="ARBA" id="ARBA00023012"/>
    </source>
</evidence>